<evidence type="ECO:0000256" key="10">
    <source>
        <dbReference type="ARBA" id="ARBA00023170"/>
    </source>
</evidence>
<dbReference type="GO" id="GO:0005230">
    <property type="term" value="F:extracellular ligand-gated monoatomic ion channel activity"/>
    <property type="evidence" value="ECO:0007669"/>
    <property type="project" value="InterPro"/>
</dbReference>
<keyword evidence="16 18" id="KW-0407">Ion channel</keyword>
<keyword evidence="2" id="KW-1003">Cell membrane</keyword>
<evidence type="ECO:0000256" key="8">
    <source>
        <dbReference type="ARBA" id="ARBA00023136"/>
    </source>
</evidence>
<dbReference type="GO" id="GO:0034707">
    <property type="term" value="C:chloride channel complex"/>
    <property type="evidence" value="ECO:0007669"/>
    <property type="project" value="UniProtKB-KW"/>
</dbReference>
<evidence type="ECO:0000256" key="14">
    <source>
        <dbReference type="ARBA" id="ARBA00023257"/>
    </source>
</evidence>
<sequence>MCMLNNVQSFVNETFNNDNKINVSKRTDQITTILDGLLKDYQAHIRPNFGETPTKIDFDILVSSFGPIQDVDMSYTMNCYFRQRWRDERLQFAEEVGVLSLSTRMLERLWRPDTVFYNSKYSYLHTIPTSNRLWRLFPDGSIWYSSRITVKARCNMNLKRFPVDTQICHLFIGSFANAVSDIEYGWRLGNNKSVNFDAKVLLSQFDLIQFPQYDEITNMNGRNFSILRVDFVLKRHMGYYVIQVYIPSSMLVILSWVSFFIHREATADRVNIGVMTFLSLTYLSFDIKNHTAAVPYLTALDWFVVVTHAFSLASLLQFAFVHYFTKFGYGDPSAYGPDSLDNVLSNEENVARSNSILRPSIFLPRCSNINERKIQINKNPCLRNIYRFLRRFWFCISGNTKYKHSIRKRTSRFGINSRSELDVFARIAFPASFILFNILYWFYFLYFQN</sequence>
<evidence type="ECO:0000256" key="6">
    <source>
        <dbReference type="ARBA" id="ARBA00023018"/>
    </source>
</evidence>
<evidence type="ECO:0000256" key="4">
    <source>
        <dbReference type="ARBA" id="ARBA00022729"/>
    </source>
</evidence>
<gene>
    <name evidence="22" type="ORF">FNK824_LOCUS3056</name>
    <name evidence="21" type="ORF">SEV965_LOCUS6358</name>
</gene>
<name>A0A814ANY4_9BILA</name>
<feature type="transmembrane region" description="Helical" evidence="18">
    <location>
        <begin position="237"/>
        <end position="258"/>
    </location>
</feature>
<dbReference type="SUPFAM" id="SSF63712">
    <property type="entry name" value="Nicotinic receptor ligand binding domain-like"/>
    <property type="match status" value="1"/>
</dbReference>
<evidence type="ECO:0000256" key="7">
    <source>
        <dbReference type="ARBA" id="ARBA00023065"/>
    </source>
</evidence>
<proteinExistence type="inferred from homology"/>
<dbReference type="InterPro" id="IPR036734">
    <property type="entry name" value="Neur_chan_lig-bd_sf"/>
</dbReference>
<protein>
    <recommendedName>
        <fullName evidence="24">Gamma-aminobutyric acid receptor alpha-like</fullName>
    </recommendedName>
</protein>
<dbReference type="FunFam" id="2.70.170.10:FF:000003">
    <property type="entry name" value="Putative gamma-aminobutyric acid receptor subunit gamma-2"/>
    <property type="match status" value="1"/>
</dbReference>
<accession>A0A814ANY4</accession>
<feature type="domain" description="Neurotransmitter-gated ion-channel transmembrane" evidence="20">
    <location>
        <begin position="244"/>
        <end position="325"/>
    </location>
</feature>
<organism evidence="21 23">
    <name type="scientific">Rotaria sordida</name>
    <dbReference type="NCBI Taxonomy" id="392033"/>
    <lineage>
        <taxon>Eukaryota</taxon>
        <taxon>Metazoa</taxon>
        <taxon>Spiralia</taxon>
        <taxon>Gnathifera</taxon>
        <taxon>Rotifera</taxon>
        <taxon>Eurotatoria</taxon>
        <taxon>Bdelloidea</taxon>
        <taxon>Philodinida</taxon>
        <taxon>Philodinidae</taxon>
        <taxon>Rotaria</taxon>
    </lineage>
</organism>
<dbReference type="GO" id="GO:0045211">
    <property type="term" value="C:postsynaptic membrane"/>
    <property type="evidence" value="ECO:0007669"/>
    <property type="project" value="UniProtKB-SubCell"/>
</dbReference>
<dbReference type="Pfam" id="PF02932">
    <property type="entry name" value="Neur_chan_memb"/>
    <property type="match status" value="1"/>
</dbReference>
<dbReference type="PRINTS" id="PR00252">
    <property type="entry name" value="NRIONCHANNEL"/>
</dbReference>
<keyword evidence="3 18" id="KW-0812">Transmembrane</keyword>
<evidence type="ECO:0000256" key="18">
    <source>
        <dbReference type="RuleBase" id="RU000687"/>
    </source>
</evidence>
<evidence type="ECO:0000256" key="13">
    <source>
        <dbReference type="ARBA" id="ARBA00023214"/>
    </source>
</evidence>
<comment type="caution">
    <text evidence="21">The sequence shown here is derived from an EMBL/GenBank/DDBJ whole genome shotgun (WGS) entry which is preliminary data.</text>
</comment>
<evidence type="ECO:0008006" key="24">
    <source>
        <dbReference type="Google" id="ProtNLM"/>
    </source>
</evidence>
<dbReference type="SUPFAM" id="SSF90112">
    <property type="entry name" value="Neurotransmitter-gated ion-channel transmembrane pore"/>
    <property type="match status" value="1"/>
</dbReference>
<evidence type="ECO:0000256" key="16">
    <source>
        <dbReference type="ARBA" id="ARBA00023303"/>
    </source>
</evidence>
<dbReference type="PANTHER" id="PTHR18945">
    <property type="entry name" value="NEUROTRANSMITTER GATED ION CHANNEL"/>
    <property type="match status" value="1"/>
</dbReference>
<evidence type="ECO:0000256" key="2">
    <source>
        <dbReference type="ARBA" id="ARBA00022475"/>
    </source>
</evidence>
<dbReference type="Gene3D" id="2.70.170.10">
    <property type="entry name" value="Neurotransmitter-gated ion-channel ligand-binding domain"/>
    <property type="match status" value="1"/>
</dbReference>
<keyword evidence="8 18" id="KW-0472">Membrane</keyword>
<evidence type="ECO:0000313" key="23">
    <source>
        <dbReference type="Proteomes" id="UP000663889"/>
    </source>
</evidence>
<feature type="domain" description="Neurotransmitter-gated ion-channel ligand-binding" evidence="19">
    <location>
        <begin position="32"/>
        <end position="236"/>
    </location>
</feature>
<evidence type="ECO:0000256" key="9">
    <source>
        <dbReference type="ARBA" id="ARBA00023157"/>
    </source>
</evidence>
<dbReference type="InterPro" id="IPR036719">
    <property type="entry name" value="Neuro-gated_channel_TM_sf"/>
</dbReference>
<dbReference type="EMBL" id="CAJNOU010000206">
    <property type="protein sequence ID" value="CAF0915259.1"/>
    <property type="molecule type" value="Genomic_DNA"/>
</dbReference>
<evidence type="ECO:0000256" key="17">
    <source>
        <dbReference type="ARBA" id="ARBA00034104"/>
    </source>
</evidence>
<dbReference type="PROSITE" id="PS00236">
    <property type="entry name" value="NEUROTR_ION_CHANNEL"/>
    <property type="match status" value="1"/>
</dbReference>
<keyword evidence="10" id="KW-0675">Receptor</keyword>
<dbReference type="InterPro" id="IPR018000">
    <property type="entry name" value="Neurotransmitter_ion_chnl_CS"/>
</dbReference>
<dbReference type="InterPro" id="IPR038050">
    <property type="entry name" value="Neuro_actylchol_rec"/>
</dbReference>
<evidence type="ECO:0000259" key="20">
    <source>
        <dbReference type="Pfam" id="PF02932"/>
    </source>
</evidence>
<evidence type="ECO:0000259" key="19">
    <source>
        <dbReference type="Pfam" id="PF02931"/>
    </source>
</evidence>
<comment type="similarity">
    <text evidence="18">Belongs to the ligand-gated ion channel (TC 1.A.9) family.</text>
</comment>
<evidence type="ECO:0000313" key="22">
    <source>
        <dbReference type="EMBL" id="CAF3593756.1"/>
    </source>
</evidence>
<evidence type="ECO:0000256" key="15">
    <source>
        <dbReference type="ARBA" id="ARBA00023286"/>
    </source>
</evidence>
<feature type="transmembrane region" description="Helical" evidence="18">
    <location>
        <begin position="299"/>
        <end position="324"/>
    </location>
</feature>
<dbReference type="PRINTS" id="PR00253">
    <property type="entry name" value="GABAARECEPTR"/>
</dbReference>
<dbReference type="InterPro" id="IPR006029">
    <property type="entry name" value="Neurotrans-gated_channel_TM"/>
</dbReference>
<dbReference type="InterPro" id="IPR006028">
    <property type="entry name" value="GABAA/Glycine_rcpt"/>
</dbReference>
<reference evidence="21" key="1">
    <citation type="submission" date="2021-02" db="EMBL/GenBank/DDBJ databases">
        <authorList>
            <person name="Nowell W R."/>
        </authorList>
    </citation>
    <scope>NUCLEOTIDE SEQUENCE</scope>
</reference>
<keyword evidence="7 18" id="KW-0406">Ion transport</keyword>
<feature type="transmembrane region" description="Helical" evidence="18">
    <location>
        <begin position="270"/>
        <end position="287"/>
    </location>
</feature>
<evidence type="ECO:0000256" key="3">
    <source>
        <dbReference type="ARBA" id="ARBA00022692"/>
    </source>
</evidence>
<keyword evidence="5 18" id="KW-1133">Transmembrane helix</keyword>
<keyword evidence="6" id="KW-0770">Synapse</keyword>
<dbReference type="AlphaFoldDB" id="A0A814ANY4"/>
<evidence type="ECO:0000256" key="5">
    <source>
        <dbReference type="ARBA" id="ARBA00022989"/>
    </source>
</evidence>
<dbReference type="Proteomes" id="UP000663874">
    <property type="component" value="Unassembled WGS sequence"/>
</dbReference>
<evidence type="ECO:0000313" key="21">
    <source>
        <dbReference type="EMBL" id="CAF0915259.1"/>
    </source>
</evidence>
<dbReference type="EMBL" id="CAJOBE010000197">
    <property type="protein sequence ID" value="CAF3593756.1"/>
    <property type="molecule type" value="Genomic_DNA"/>
</dbReference>
<dbReference type="Proteomes" id="UP000663889">
    <property type="component" value="Unassembled WGS sequence"/>
</dbReference>
<comment type="subcellular location">
    <subcellularLocation>
        <location evidence="17">Postsynaptic cell membrane</location>
        <topology evidence="17">Multi-pass membrane protein</topology>
    </subcellularLocation>
</comment>
<dbReference type="Pfam" id="PF02931">
    <property type="entry name" value="Neur_chan_LBD"/>
    <property type="match status" value="1"/>
</dbReference>
<keyword evidence="12" id="KW-0325">Glycoprotein</keyword>
<dbReference type="Gene3D" id="1.20.58.390">
    <property type="entry name" value="Neurotransmitter-gated ion-channel transmembrane domain"/>
    <property type="match status" value="1"/>
</dbReference>
<keyword evidence="9" id="KW-1015">Disulfide bond</keyword>
<keyword evidence="15" id="KW-1071">Ligand-gated ion channel</keyword>
<dbReference type="InterPro" id="IPR006202">
    <property type="entry name" value="Neur_chan_lig-bd"/>
</dbReference>
<keyword evidence="13" id="KW-0868">Chloride</keyword>
<keyword evidence="1 18" id="KW-0813">Transport</keyword>
<keyword evidence="11" id="KW-0869">Chloride channel</keyword>
<evidence type="ECO:0000256" key="1">
    <source>
        <dbReference type="ARBA" id="ARBA00022448"/>
    </source>
</evidence>
<evidence type="ECO:0000256" key="11">
    <source>
        <dbReference type="ARBA" id="ARBA00023173"/>
    </source>
</evidence>
<dbReference type="GO" id="GO:0005254">
    <property type="term" value="F:chloride channel activity"/>
    <property type="evidence" value="ECO:0007669"/>
    <property type="project" value="UniProtKB-KW"/>
</dbReference>
<dbReference type="InterPro" id="IPR006201">
    <property type="entry name" value="Neur_channel"/>
</dbReference>
<evidence type="ECO:0000256" key="12">
    <source>
        <dbReference type="ARBA" id="ARBA00023180"/>
    </source>
</evidence>
<dbReference type="NCBIfam" id="TIGR00860">
    <property type="entry name" value="LIC"/>
    <property type="match status" value="1"/>
</dbReference>
<dbReference type="PRINTS" id="PR01079">
    <property type="entry name" value="GABAARALPHA"/>
</dbReference>
<dbReference type="InterPro" id="IPR001390">
    <property type="entry name" value="GABAAa_rcpt"/>
</dbReference>
<feature type="transmembrane region" description="Helical" evidence="18">
    <location>
        <begin position="427"/>
        <end position="447"/>
    </location>
</feature>
<dbReference type="CDD" id="cd19049">
    <property type="entry name" value="LGIC_TM_anion"/>
    <property type="match status" value="1"/>
</dbReference>
<keyword evidence="4" id="KW-0732">Signal</keyword>
<keyword evidence="14" id="KW-0628">Postsynaptic cell membrane</keyword>
<dbReference type="GO" id="GO:0004890">
    <property type="term" value="F:GABA-A receptor activity"/>
    <property type="evidence" value="ECO:0007669"/>
    <property type="project" value="InterPro"/>
</dbReference>